<evidence type="ECO:0000313" key="4">
    <source>
        <dbReference type="Proteomes" id="UP000832011"/>
    </source>
</evidence>
<evidence type="ECO:0000313" key="3">
    <source>
        <dbReference type="EMBL" id="UOO90946.1"/>
    </source>
</evidence>
<dbReference type="Proteomes" id="UP000832011">
    <property type="component" value="Chromosome"/>
</dbReference>
<accession>A0ABY4E599</accession>
<evidence type="ECO:0000256" key="1">
    <source>
        <dbReference type="SAM" id="Coils"/>
    </source>
</evidence>
<dbReference type="EMBL" id="CP091511">
    <property type="protein sequence ID" value="UOO90946.1"/>
    <property type="molecule type" value="Genomic_DNA"/>
</dbReference>
<feature type="signal peptide" evidence="2">
    <location>
        <begin position="1"/>
        <end position="25"/>
    </location>
</feature>
<organism evidence="3 4">
    <name type="scientific">Vitreoscilla massiliensis</name>
    <dbReference type="NCBI Taxonomy" id="1689272"/>
    <lineage>
        <taxon>Bacteria</taxon>
        <taxon>Pseudomonadati</taxon>
        <taxon>Pseudomonadota</taxon>
        <taxon>Betaproteobacteria</taxon>
        <taxon>Neisseriales</taxon>
        <taxon>Neisseriaceae</taxon>
        <taxon>Vitreoscilla</taxon>
    </lineage>
</organism>
<keyword evidence="4" id="KW-1185">Reference proteome</keyword>
<reference evidence="3 4" key="1">
    <citation type="journal article" date="2022" name="Res Sq">
        <title>Evolution of multicellular longitudinally dividing oral cavity symbionts (Neisseriaceae).</title>
        <authorList>
            <person name="Nyongesa S."/>
            <person name="Weber P."/>
            <person name="Bernet E."/>
            <person name="Pullido F."/>
            <person name="Nieckarz M."/>
            <person name="Delaby M."/>
            <person name="Nieves C."/>
            <person name="Viehboeck T."/>
            <person name="Krause N."/>
            <person name="Rivera-Millot A."/>
            <person name="Nakamura A."/>
            <person name="Vischer N."/>
            <person name="VanNieuwenhze M."/>
            <person name="Brun Y."/>
            <person name="Cava F."/>
            <person name="Bulgheresi S."/>
            <person name="Veyrier F."/>
        </authorList>
    </citation>
    <scope>NUCLEOTIDE SEQUENCE [LARGE SCALE GENOMIC DNA]</scope>
    <source>
        <strain evidence="3 4">SN4</strain>
    </source>
</reference>
<protein>
    <submittedName>
        <fullName evidence="3">Uncharacterized protein</fullName>
    </submittedName>
</protein>
<feature type="coiled-coil region" evidence="1">
    <location>
        <begin position="143"/>
        <end position="170"/>
    </location>
</feature>
<proteinExistence type="predicted"/>
<dbReference type="RefSeq" id="WP_058305278.1">
    <property type="nucleotide sequence ID" value="NZ_CABKVG010000006.1"/>
</dbReference>
<name>A0ABY4E599_9NEIS</name>
<keyword evidence="1" id="KW-0175">Coiled coil</keyword>
<gene>
    <name evidence="3" type="ORF">LVJ82_08285</name>
</gene>
<keyword evidence="2" id="KW-0732">Signal</keyword>
<sequence>MHILRRRHAVLACLFTTFSLTGAVASQPAQLPCAASQQNATTSVCVRQHNLSTQAATAADQAMAASTTSNLAVDQALIALTDDVAILPKPVAKEVALKVDLRHSEPVAVKTKVKNQPAAQVTKTAYRAAPVKAVAVKPQLTRSQIVRNELNREKAALRAAESNLASARKSGKNASQLERQVADRRASISAMQSELSRL</sequence>
<evidence type="ECO:0000256" key="2">
    <source>
        <dbReference type="SAM" id="SignalP"/>
    </source>
</evidence>
<feature type="chain" id="PRO_5045228262" evidence="2">
    <location>
        <begin position="26"/>
        <end position="198"/>
    </location>
</feature>